<dbReference type="Proteomes" id="UP001162131">
    <property type="component" value="Unassembled WGS sequence"/>
</dbReference>
<feature type="repeat" description="WD" evidence="3">
    <location>
        <begin position="555"/>
        <end position="596"/>
    </location>
</feature>
<comment type="caution">
    <text evidence="4">The sequence shown here is derived from an EMBL/GenBank/DDBJ whole genome shotgun (WGS) entry which is preliminary data.</text>
</comment>
<dbReference type="Gene3D" id="2.130.10.10">
    <property type="entry name" value="YVTN repeat-like/Quinoprotein amine dehydrogenase"/>
    <property type="match status" value="4"/>
</dbReference>
<keyword evidence="1 3" id="KW-0853">WD repeat</keyword>
<evidence type="ECO:0000313" key="5">
    <source>
        <dbReference type="Proteomes" id="UP001162131"/>
    </source>
</evidence>
<reference evidence="4" key="1">
    <citation type="submission" date="2021-09" db="EMBL/GenBank/DDBJ databases">
        <authorList>
            <consortium name="AG Swart"/>
            <person name="Singh M."/>
            <person name="Singh A."/>
            <person name="Seah K."/>
            <person name="Emmerich C."/>
        </authorList>
    </citation>
    <scope>NUCLEOTIDE SEQUENCE</scope>
    <source>
        <strain evidence="4">ATCC30299</strain>
    </source>
</reference>
<dbReference type="EMBL" id="CAJZBQ010000043">
    <property type="protein sequence ID" value="CAG9327258.1"/>
    <property type="molecule type" value="Genomic_DNA"/>
</dbReference>
<protein>
    <submittedName>
        <fullName evidence="4">Uncharacterized protein</fullName>
    </submittedName>
</protein>
<evidence type="ECO:0000256" key="3">
    <source>
        <dbReference type="PROSITE-ProRule" id="PRU00221"/>
    </source>
</evidence>
<evidence type="ECO:0000313" key="4">
    <source>
        <dbReference type="EMBL" id="CAG9327258.1"/>
    </source>
</evidence>
<dbReference type="Pfam" id="PF00400">
    <property type="entry name" value="WD40"/>
    <property type="match status" value="2"/>
</dbReference>
<dbReference type="PROSITE" id="PS50082">
    <property type="entry name" value="WD_REPEATS_2"/>
    <property type="match status" value="1"/>
</dbReference>
<dbReference type="SUPFAM" id="SSF141571">
    <property type="entry name" value="Pentapeptide repeat-like"/>
    <property type="match status" value="1"/>
</dbReference>
<dbReference type="Gene3D" id="2.160.20.80">
    <property type="entry name" value="E3 ubiquitin-protein ligase SopA"/>
    <property type="match status" value="1"/>
</dbReference>
<proteinExistence type="predicted"/>
<dbReference type="AlphaFoldDB" id="A0AAU9JS95"/>
<keyword evidence="2" id="KW-0677">Repeat</keyword>
<dbReference type="InterPro" id="IPR015943">
    <property type="entry name" value="WD40/YVTN_repeat-like_dom_sf"/>
</dbReference>
<dbReference type="SUPFAM" id="SSF50978">
    <property type="entry name" value="WD40 repeat-like"/>
    <property type="match status" value="2"/>
</dbReference>
<dbReference type="PANTHER" id="PTHR19848">
    <property type="entry name" value="WD40 REPEAT PROTEIN"/>
    <property type="match status" value="1"/>
</dbReference>
<sequence>MKFSLVNSFIEKYSQPNFDNFYEENESKLEFLDKEISKLQSLVEILKFSNIPIRKEEKISKDSDQPLIDNINNIPINIQNLDSASLNYFKQYQLTPNELLSNLSASFMKNIPIWLSNINTLKNSYLNILDWKVFQIMSTYLILYLSPELQEQLFSIILLSKENPELSIASSNAISILNSIGFSFRDKNLENVNIPNADLSGALLINTNFQNSNLSGVDFSHSNLFSVSFDDCRMEDVTLDKASLFKNLEKNVRAMGISPCGKFIAINFWLENEIKIFSFETREMIKVIQVDYEVNSIVFSQCGTYLAYGLINPKVILLDAKSIFCPGEKILVLQTINTSDNYVIKLVFSKSSTFLAIFTNKAIRIWNIEENSMHTSINDINNPVWIGFSPSKNDLAMANWDGSLSIWRIITPRNSDKNKKLKTKFKRTLVQQASIGDSIKTLEFTPCSNFLIFETSKSISMWSLEHQDVKVLVSFEMNTLCSWVLTPDGNFIIYFLLNRIYAYNIEKQSISFQYNANYMRKAPILRYLNKLLLIIDDSQSMFLINVKDLENHKDYAGHTSGVQNVSFSPCGKYMLSVSNWGVGKKWNIKSKKVEVDQKINYWSFDLLKYSPCDNYLIANRLSKVAIFSENIQLDYFINTNTDYGVTALSNDGLLAIGGRNNKLDIFDIKAKNLYLSHCKDEKDLISALCFSPSNELIGIGTTSGNIKIWYIASRLEFVYGNQINTYKIISVHFSPCGRYFAWTVETFNKIYVLDLRIRNIRSFEGTKNSDYSLIKFSLCGEFVASINKKGNLHIWDVNKGNLVVELKGSLAGILDFEFSRCGKWIVTGSLDKTVKLYNFEEIKNMVGSQNNPEIYHKRSFIEWSSMNGDLIGSNISIRRASISKENKEILNKFR</sequence>
<keyword evidence="5" id="KW-1185">Reference proteome</keyword>
<evidence type="ECO:0000256" key="2">
    <source>
        <dbReference type="ARBA" id="ARBA00022737"/>
    </source>
</evidence>
<dbReference type="InterPro" id="IPR001680">
    <property type="entry name" value="WD40_rpt"/>
</dbReference>
<gene>
    <name evidence="4" type="ORF">BSTOLATCC_MIC43298</name>
</gene>
<dbReference type="PANTHER" id="PTHR19848:SF8">
    <property type="entry name" value="F-BOX AND WD REPEAT DOMAIN CONTAINING 7"/>
    <property type="match status" value="1"/>
</dbReference>
<name>A0AAU9JS95_9CILI</name>
<dbReference type="Pfam" id="PF00805">
    <property type="entry name" value="Pentapeptide"/>
    <property type="match status" value="1"/>
</dbReference>
<dbReference type="InterPro" id="IPR001646">
    <property type="entry name" value="5peptide_repeat"/>
</dbReference>
<accession>A0AAU9JS95</accession>
<evidence type="ECO:0000256" key="1">
    <source>
        <dbReference type="ARBA" id="ARBA00022574"/>
    </source>
</evidence>
<organism evidence="4 5">
    <name type="scientific">Blepharisma stoltei</name>
    <dbReference type="NCBI Taxonomy" id="1481888"/>
    <lineage>
        <taxon>Eukaryota</taxon>
        <taxon>Sar</taxon>
        <taxon>Alveolata</taxon>
        <taxon>Ciliophora</taxon>
        <taxon>Postciliodesmatophora</taxon>
        <taxon>Heterotrichea</taxon>
        <taxon>Heterotrichida</taxon>
        <taxon>Blepharismidae</taxon>
        <taxon>Blepharisma</taxon>
    </lineage>
</organism>
<dbReference type="InterPro" id="IPR036322">
    <property type="entry name" value="WD40_repeat_dom_sf"/>
</dbReference>
<dbReference type="SMART" id="SM00320">
    <property type="entry name" value="WD40"/>
    <property type="match status" value="8"/>
</dbReference>